<feature type="region of interest" description="Disordered" evidence="1">
    <location>
        <begin position="1"/>
        <end position="101"/>
    </location>
</feature>
<protein>
    <submittedName>
        <fullName evidence="2">Uncharacterized protein</fullName>
    </submittedName>
</protein>
<keyword evidence="3" id="KW-1185">Reference proteome</keyword>
<evidence type="ECO:0000313" key="3">
    <source>
        <dbReference type="Proteomes" id="UP000800096"/>
    </source>
</evidence>
<gene>
    <name evidence="2" type="ORF">BDU57DRAFT_537600</name>
</gene>
<accession>A0A6A5QQG7</accession>
<organism evidence="2 3">
    <name type="scientific">Ampelomyces quisqualis</name>
    <name type="common">Powdery mildew agent</name>
    <dbReference type="NCBI Taxonomy" id="50730"/>
    <lineage>
        <taxon>Eukaryota</taxon>
        <taxon>Fungi</taxon>
        <taxon>Dikarya</taxon>
        <taxon>Ascomycota</taxon>
        <taxon>Pezizomycotina</taxon>
        <taxon>Dothideomycetes</taxon>
        <taxon>Pleosporomycetidae</taxon>
        <taxon>Pleosporales</taxon>
        <taxon>Pleosporineae</taxon>
        <taxon>Phaeosphaeriaceae</taxon>
        <taxon>Ampelomyces</taxon>
    </lineage>
</organism>
<evidence type="ECO:0000313" key="2">
    <source>
        <dbReference type="EMBL" id="KAF1917981.1"/>
    </source>
</evidence>
<proteinExistence type="predicted"/>
<dbReference type="EMBL" id="ML979134">
    <property type="protein sequence ID" value="KAF1917981.1"/>
    <property type="molecule type" value="Genomic_DNA"/>
</dbReference>
<dbReference type="AlphaFoldDB" id="A0A6A5QQG7"/>
<sequence length="129" mass="12791">MKAAPTSAKPDTATASVKGARSRWNGDDDEAAAVDTSAGGVRDDEGDGPAEALGEPLESGSGKGTGEADIDALGSADGRGVSPGGIPMEPSEVTADDEKTGTEVWMVRTPSGVGTGLMEMKVTTLGVSP</sequence>
<name>A0A6A5QQG7_AMPQU</name>
<reference evidence="2" key="1">
    <citation type="journal article" date="2020" name="Stud. Mycol.">
        <title>101 Dothideomycetes genomes: a test case for predicting lifestyles and emergence of pathogens.</title>
        <authorList>
            <person name="Haridas S."/>
            <person name="Albert R."/>
            <person name="Binder M."/>
            <person name="Bloem J."/>
            <person name="Labutti K."/>
            <person name="Salamov A."/>
            <person name="Andreopoulos B."/>
            <person name="Baker S."/>
            <person name="Barry K."/>
            <person name="Bills G."/>
            <person name="Bluhm B."/>
            <person name="Cannon C."/>
            <person name="Castanera R."/>
            <person name="Culley D."/>
            <person name="Daum C."/>
            <person name="Ezra D."/>
            <person name="Gonzalez J."/>
            <person name="Henrissat B."/>
            <person name="Kuo A."/>
            <person name="Liang C."/>
            <person name="Lipzen A."/>
            <person name="Lutzoni F."/>
            <person name="Magnuson J."/>
            <person name="Mondo S."/>
            <person name="Nolan M."/>
            <person name="Ohm R."/>
            <person name="Pangilinan J."/>
            <person name="Park H.-J."/>
            <person name="Ramirez L."/>
            <person name="Alfaro M."/>
            <person name="Sun H."/>
            <person name="Tritt A."/>
            <person name="Yoshinaga Y."/>
            <person name="Zwiers L.-H."/>
            <person name="Turgeon B."/>
            <person name="Goodwin S."/>
            <person name="Spatafora J."/>
            <person name="Crous P."/>
            <person name="Grigoriev I."/>
        </authorList>
    </citation>
    <scope>NUCLEOTIDE SEQUENCE</scope>
    <source>
        <strain evidence="2">HMLAC05119</strain>
    </source>
</reference>
<evidence type="ECO:0000256" key="1">
    <source>
        <dbReference type="SAM" id="MobiDB-lite"/>
    </source>
</evidence>
<dbReference type="Proteomes" id="UP000800096">
    <property type="component" value="Unassembled WGS sequence"/>
</dbReference>